<dbReference type="Proteomes" id="UP001164250">
    <property type="component" value="Chromosome 4"/>
</dbReference>
<accession>A0ACC1BMW0</accession>
<sequence length="98" mass="10647">MKRVRCDFVLVVAMLVVLFMASKEVCVTSEAACNPTELMPCLPAVTSPAKPTELCCDKLKSQMQCLCGYLKDPSFGHLVDSHVAQKFSTVCGVSMPKC</sequence>
<proteinExistence type="predicted"/>
<reference evidence="2" key="1">
    <citation type="journal article" date="2023" name="G3 (Bethesda)">
        <title>Genome assembly and association tests identify interacting loci associated with vigor, precocity, and sex in interspecific pistachio rootstocks.</title>
        <authorList>
            <person name="Palmer W."/>
            <person name="Jacygrad E."/>
            <person name="Sagayaradj S."/>
            <person name="Cavanaugh K."/>
            <person name="Han R."/>
            <person name="Bertier L."/>
            <person name="Beede B."/>
            <person name="Kafkas S."/>
            <person name="Golino D."/>
            <person name="Preece J."/>
            <person name="Michelmore R."/>
        </authorList>
    </citation>
    <scope>NUCLEOTIDE SEQUENCE [LARGE SCALE GENOMIC DNA]</scope>
</reference>
<evidence type="ECO:0000313" key="1">
    <source>
        <dbReference type="EMBL" id="KAJ0100171.1"/>
    </source>
</evidence>
<name>A0ACC1BMW0_9ROSI</name>
<dbReference type="EMBL" id="CM047900">
    <property type="protein sequence ID" value="KAJ0100171.1"/>
    <property type="molecule type" value="Genomic_DNA"/>
</dbReference>
<organism evidence="1 2">
    <name type="scientific">Pistacia atlantica</name>
    <dbReference type="NCBI Taxonomy" id="434234"/>
    <lineage>
        <taxon>Eukaryota</taxon>
        <taxon>Viridiplantae</taxon>
        <taxon>Streptophyta</taxon>
        <taxon>Embryophyta</taxon>
        <taxon>Tracheophyta</taxon>
        <taxon>Spermatophyta</taxon>
        <taxon>Magnoliopsida</taxon>
        <taxon>eudicotyledons</taxon>
        <taxon>Gunneridae</taxon>
        <taxon>Pentapetalae</taxon>
        <taxon>rosids</taxon>
        <taxon>malvids</taxon>
        <taxon>Sapindales</taxon>
        <taxon>Anacardiaceae</taxon>
        <taxon>Pistacia</taxon>
    </lineage>
</organism>
<protein>
    <submittedName>
        <fullName evidence="1">Uncharacterized protein</fullName>
    </submittedName>
</protein>
<gene>
    <name evidence="1" type="ORF">Patl1_21419</name>
</gene>
<evidence type="ECO:0000313" key="2">
    <source>
        <dbReference type="Proteomes" id="UP001164250"/>
    </source>
</evidence>
<comment type="caution">
    <text evidence="1">The sequence shown here is derived from an EMBL/GenBank/DDBJ whole genome shotgun (WGS) entry which is preliminary data.</text>
</comment>
<keyword evidence="2" id="KW-1185">Reference proteome</keyword>